<organism evidence="5 6">
    <name type="scientific">Nocardia wallacei</name>
    <dbReference type="NCBI Taxonomy" id="480035"/>
    <lineage>
        <taxon>Bacteria</taxon>
        <taxon>Bacillati</taxon>
        <taxon>Actinomycetota</taxon>
        <taxon>Actinomycetes</taxon>
        <taxon>Mycobacteriales</taxon>
        <taxon>Nocardiaceae</taxon>
        <taxon>Nocardia</taxon>
    </lineage>
</organism>
<dbReference type="InterPro" id="IPR018062">
    <property type="entry name" value="HTH_AraC-typ_CS"/>
</dbReference>
<accession>A0A7G1KHR0</accession>
<feature type="domain" description="HTH araC/xylS-type" evidence="4">
    <location>
        <begin position="211"/>
        <end position="310"/>
    </location>
</feature>
<dbReference type="InterPro" id="IPR035418">
    <property type="entry name" value="AraC-bd_2"/>
</dbReference>
<evidence type="ECO:0000259" key="4">
    <source>
        <dbReference type="PROSITE" id="PS01124"/>
    </source>
</evidence>
<dbReference type="AlphaFoldDB" id="A0A7G1KHR0"/>
<evidence type="ECO:0000256" key="1">
    <source>
        <dbReference type="ARBA" id="ARBA00023015"/>
    </source>
</evidence>
<dbReference type="InterPro" id="IPR018060">
    <property type="entry name" value="HTH_AraC"/>
</dbReference>
<dbReference type="InterPro" id="IPR050204">
    <property type="entry name" value="AraC_XylS_family_regulators"/>
</dbReference>
<proteinExistence type="predicted"/>
<dbReference type="InterPro" id="IPR009057">
    <property type="entry name" value="Homeodomain-like_sf"/>
</dbReference>
<protein>
    <submittedName>
        <fullName evidence="5">AraC family transcriptional regulator</fullName>
    </submittedName>
</protein>
<dbReference type="GeneID" id="80345901"/>
<evidence type="ECO:0000256" key="3">
    <source>
        <dbReference type="ARBA" id="ARBA00023163"/>
    </source>
</evidence>
<evidence type="ECO:0000313" key="5">
    <source>
        <dbReference type="EMBL" id="BCK53529.1"/>
    </source>
</evidence>
<dbReference type="SUPFAM" id="SSF46689">
    <property type="entry name" value="Homeodomain-like"/>
    <property type="match status" value="1"/>
</dbReference>
<dbReference type="PROSITE" id="PS01124">
    <property type="entry name" value="HTH_ARAC_FAMILY_2"/>
    <property type="match status" value="1"/>
</dbReference>
<gene>
    <name evidence="5" type="ORF">NWFMUON74_13010</name>
</gene>
<dbReference type="Pfam" id="PF14525">
    <property type="entry name" value="AraC_binding_2"/>
    <property type="match status" value="1"/>
</dbReference>
<dbReference type="SMART" id="SM00342">
    <property type="entry name" value="HTH_ARAC"/>
    <property type="match status" value="1"/>
</dbReference>
<evidence type="ECO:0000313" key="6">
    <source>
        <dbReference type="Proteomes" id="UP000516173"/>
    </source>
</evidence>
<dbReference type="KEGG" id="nwl:NWFMUON74_13010"/>
<dbReference type="PROSITE" id="PS00041">
    <property type="entry name" value="HTH_ARAC_FAMILY_1"/>
    <property type="match status" value="1"/>
</dbReference>
<keyword evidence="2" id="KW-0238">DNA-binding</keyword>
<dbReference type="GO" id="GO:0003700">
    <property type="term" value="F:DNA-binding transcription factor activity"/>
    <property type="evidence" value="ECO:0007669"/>
    <property type="project" value="InterPro"/>
</dbReference>
<dbReference type="Proteomes" id="UP000516173">
    <property type="component" value="Chromosome"/>
</dbReference>
<evidence type="ECO:0000256" key="2">
    <source>
        <dbReference type="ARBA" id="ARBA00023125"/>
    </source>
</evidence>
<name>A0A7G1KHR0_9NOCA</name>
<dbReference type="PANTHER" id="PTHR46796">
    <property type="entry name" value="HTH-TYPE TRANSCRIPTIONAL ACTIVATOR RHAS-RELATED"/>
    <property type="match status" value="1"/>
</dbReference>
<reference evidence="5 6" key="1">
    <citation type="submission" date="2020-08" db="EMBL/GenBank/DDBJ databases">
        <title>Genome Sequencing of Nocardia wallacei strain FMUON74 and assembly.</title>
        <authorList>
            <person name="Toyokawa M."/>
            <person name="Uesaka K."/>
        </authorList>
    </citation>
    <scope>NUCLEOTIDE SEQUENCE [LARGE SCALE GENOMIC DNA]</scope>
    <source>
        <strain evidence="5 6">FMUON74</strain>
    </source>
</reference>
<dbReference type="GO" id="GO:0043565">
    <property type="term" value="F:sequence-specific DNA binding"/>
    <property type="evidence" value="ECO:0007669"/>
    <property type="project" value="InterPro"/>
</dbReference>
<dbReference type="Pfam" id="PF12833">
    <property type="entry name" value="HTH_18"/>
    <property type="match status" value="1"/>
</dbReference>
<keyword evidence="1" id="KW-0805">Transcription regulation</keyword>
<dbReference type="RefSeq" id="WP_187687058.1">
    <property type="nucleotide sequence ID" value="NZ_AP023396.1"/>
</dbReference>
<keyword evidence="6" id="KW-1185">Reference proteome</keyword>
<dbReference type="PANTHER" id="PTHR46796:SF6">
    <property type="entry name" value="ARAC SUBFAMILY"/>
    <property type="match status" value="1"/>
</dbReference>
<keyword evidence="3" id="KW-0804">Transcription</keyword>
<dbReference type="Gene3D" id="1.10.10.60">
    <property type="entry name" value="Homeodomain-like"/>
    <property type="match status" value="1"/>
</dbReference>
<sequence length="326" mass="35519">METEYLAIGLDTRDVPPAERTACWEAHVQRNHGRMTFDFASVQDFSGSTTVQRCADQQLVTFASDTIRYRRTARHARGDGDRSGRLILPTDGRMGLSQADEISAVGTGEIGLVRMDAPMALSHTDHARALILTIPDGPVIGKLSGRAPVTLTPDRPLVAMLAAQLRTLAEFAGGMTASEFIQGARHSLNLLESALDQNRAHQLHGRAALAERARIHIHTHSDDPHLTPAAVAEHLGCSLTTLTSALRETSRTTPGKLLRIRRLDQALLRLRDPHRPISDIAFASGFGSLSGFRAAFQQHYAMSPAEMRDSFFGRSPAPTSAHDDVE</sequence>
<dbReference type="EMBL" id="AP023396">
    <property type="protein sequence ID" value="BCK53529.1"/>
    <property type="molecule type" value="Genomic_DNA"/>
</dbReference>